<evidence type="ECO:0000256" key="3">
    <source>
        <dbReference type="ARBA" id="ARBA00012756"/>
    </source>
</evidence>
<dbReference type="InterPro" id="IPR013529">
    <property type="entry name" value="Glyco_hydro_42_N"/>
</dbReference>
<dbReference type="GO" id="GO:0046872">
    <property type="term" value="F:metal ion binding"/>
    <property type="evidence" value="ECO:0007669"/>
    <property type="project" value="UniProtKB-KW"/>
</dbReference>
<evidence type="ECO:0000256" key="2">
    <source>
        <dbReference type="ARBA" id="ARBA00005940"/>
    </source>
</evidence>
<feature type="active site" description="Proton donor" evidence="9">
    <location>
        <position position="146"/>
    </location>
</feature>
<comment type="catalytic activity">
    <reaction evidence="1 8">
        <text>Hydrolysis of terminal non-reducing beta-D-galactose residues in beta-D-galactosides.</text>
        <dbReference type="EC" id="3.2.1.23"/>
    </reaction>
</comment>
<evidence type="ECO:0000256" key="10">
    <source>
        <dbReference type="PIRSR" id="PIRSR001084-2"/>
    </source>
</evidence>
<evidence type="ECO:0000256" key="6">
    <source>
        <dbReference type="ARBA" id="ARBA00022833"/>
    </source>
</evidence>
<accession>A0A447IH04</accession>
<dbReference type="Gene3D" id="3.40.50.880">
    <property type="match status" value="1"/>
</dbReference>
<dbReference type="Pfam" id="PF08532">
    <property type="entry name" value="Glyco_hydro_42M"/>
    <property type="match status" value="1"/>
</dbReference>
<dbReference type="Pfam" id="PF02449">
    <property type="entry name" value="Glyco_hydro_42"/>
    <property type="match status" value="1"/>
</dbReference>
<dbReference type="EMBL" id="UZWD01000073">
    <property type="protein sequence ID" value="VDS06788.1"/>
    <property type="molecule type" value="Genomic_DNA"/>
</dbReference>
<protein>
    <recommendedName>
        <fullName evidence="3 8">Beta-galactosidase</fullName>
        <shortName evidence="8">Beta-gal</shortName>
        <ecNumber evidence="3 8">3.2.1.23</ecNumber>
    </recommendedName>
</protein>
<feature type="binding site" evidence="10">
    <location>
        <position position="325"/>
    </location>
    <ligand>
        <name>substrate</name>
    </ligand>
</feature>
<keyword evidence="6" id="KW-0862">Zinc</keyword>
<evidence type="ECO:0000256" key="7">
    <source>
        <dbReference type="ARBA" id="ARBA00023295"/>
    </source>
</evidence>
<evidence type="ECO:0000259" key="12">
    <source>
        <dbReference type="Pfam" id="PF08532"/>
    </source>
</evidence>
<sequence length="653" mass="72740">MIDSPALGVCYYPEHWPEDWWDRDAQRMAEVGIKYVRIGEFAWSRLEPTPGNLDLSWLVRAMDTLGRHGHKVIVGTPTATPPRWMIDKHPDMLAVDANGRPRGFGSRRHYDFSHLGYREESARITQILADALSDHPALGGWQTDNEYGCHGTTYSYSPAARDGFRLWLAARYGTIEALNTAWGNVFWSMEYNSFDQIELPNLLVCEPNPIHALDFRRYASDQVSAFNKVQYDILKARRPDLPVIHNFMSRYTEFDHFDLGETLDVASWDSYPIGHLAVSDEPDEIKRQYLRQGDPDNAAFHHDLYRSVGHGRWWVMEQQPGPVNWAQFNPDPLPGMARLWAWEAFAHGAEVVSYFRWRQAPFAQEQMHAGLLRPDSEPAPAYHEATQVAEELAATGLSGTANKGRVAVIYDYQSEWAWEIEAQAQGFQHGAHVRAIYSAFRKHGVDIDVLPPSTTSLAGYDIVAIPALFAWTDALRTAIAEFDGRVLIGPRSGAKTQDFSIPARLAPDLPQNLLDTRVMRVDSIPPHVSVPVKGGGSARLWREKLETGAEVIMEDEEDLPVLVAQGKLFYLSASGDRALIQRVADHLIADADLPVLSLPAGVRCRTRGGFRIYVNYSAGSAQLNPAADEAGYVVGAADMPAAGVTVARLATAG</sequence>
<dbReference type="EC" id="3.2.1.23" evidence="3 8"/>
<evidence type="ECO:0000256" key="8">
    <source>
        <dbReference type="PIRNR" id="PIRNR001084"/>
    </source>
</evidence>
<dbReference type="GO" id="GO:0005975">
    <property type="term" value="P:carbohydrate metabolic process"/>
    <property type="evidence" value="ECO:0007669"/>
    <property type="project" value="InterPro"/>
</dbReference>
<evidence type="ECO:0000256" key="1">
    <source>
        <dbReference type="ARBA" id="ARBA00001412"/>
    </source>
</evidence>
<evidence type="ECO:0000313" key="14">
    <source>
        <dbReference type="Proteomes" id="UP000268844"/>
    </source>
</evidence>
<dbReference type="InterPro" id="IPR029062">
    <property type="entry name" value="Class_I_gatase-like"/>
</dbReference>
<dbReference type="RefSeq" id="WP_126152298.1">
    <property type="nucleotide sequence ID" value="NZ_JBHTMH010000001.1"/>
</dbReference>
<evidence type="ECO:0000259" key="11">
    <source>
        <dbReference type="Pfam" id="PF02449"/>
    </source>
</evidence>
<evidence type="ECO:0000256" key="4">
    <source>
        <dbReference type="ARBA" id="ARBA00022723"/>
    </source>
</evidence>
<name>A0A447IH04_9HYPH</name>
<gene>
    <name evidence="13" type="ORF">DEVEQU_03953</name>
</gene>
<dbReference type="Gene3D" id="2.60.40.1180">
    <property type="entry name" value="Golgi alpha-mannosidase II"/>
    <property type="match status" value="1"/>
</dbReference>
<feature type="active site" description="Nucleophile" evidence="9">
    <location>
        <position position="317"/>
    </location>
</feature>
<proteinExistence type="inferred from homology"/>
<dbReference type="SUPFAM" id="SSF52317">
    <property type="entry name" value="Class I glutamine amidotransferase-like"/>
    <property type="match status" value="1"/>
</dbReference>
<dbReference type="Proteomes" id="UP000268844">
    <property type="component" value="Unassembled WGS sequence"/>
</dbReference>
<dbReference type="OrthoDB" id="9800974at2"/>
<dbReference type="SUPFAM" id="SSF51445">
    <property type="entry name" value="(Trans)glycosidases"/>
    <property type="match status" value="1"/>
</dbReference>
<evidence type="ECO:0000313" key="13">
    <source>
        <dbReference type="EMBL" id="VDS06788.1"/>
    </source>
</evidence>
<feature type="domain" description="Glycoside hydrolase family 42 N-terminal" evidence="11">
    <location>
        <begin position="10"/>
        <end position="393"/>
    </location>
</feature>
<reference evidence="13 14" key="1">
    <citation type="submission" date="2018-12" db="EMBL/GenBank/DDBJ databases">
        <authorList>
            <person name="Criscuolo A."/>
        </authorList>
    </citation>
    <scope>NUCLEOTIDE SEQUENCE [LARGE SCALE GENOMIC DNA]</scope>
    <source>
        <strain evidence="13">ACIP1116281</strain>
    </source>
</reference>
<keyword evidence="4" id="KW-0479">Metal-binding</keyword>
<organism evidence="13 14">
    <name type="scientific">Devosia equisanguinis</name>
    <dbReference type="NCBI Taxonomy" id="2490941"/>
    <lineage>
        <taxon>Bacteria</taxon>
        <taxon>Pseudomonadati</taxon>
        <taxon>Pseudomonadota</taxon>
        <taxon>Alphaproteobacteria</taxon>
        <taxon>Hyphomicrobiales</taxon>
        <taxon>Devosiaceae</taxon>
        <taxon>Devosia</taxon>
    </lineage>
</organism>
<evidence type="ECO:0000256" key="9">
    <source>
        <dbReference type="PIRSR" id="PIRSR001084-1"/>
    </source>
</evidence>
<dbReference type="CDD" id="cd03143">
    <property type="entry name" value="A4_beta-galactosidase_middle_domain"/>
    <property type="match status" value="1"/>
</dbReference>
<feature type="binding site" evidence="10">
    <location>
        <position position="107"/>
    </location>
    <ligand>
        <name>substrate</name>
    </ligand>
</feature>
<comment type="similarity">
    <text evidence="2 8">Belongs to the glycosyl hydrolase 42 family.</text>
</comment>
<keyword evidence="14" id="KW-1185">Reference proteome</keyword>
<dbReference type="InterPro" id="IPR013738">
    <property type="entry name" value="Beta_galactosidase_Trimer"/>
</dbReference>
<keyword evidence="5 8" id="KW-0378">Hydrolase</keyword>
<dbReference type="PIRSF" id="PIRSF001084">
    <property type="entry name" value="B-galactosidase"/>
    <property type="match status" value="1"/>
</dbReference>
<feature type="domain" description="Beta-galactosidase trimerisation" evidence="12">
    <location>
        <begin position="405"/>
        <end position="593"/>
    </location>
</feature>
<dbReference type="Gene3D" id="3.20.20.80">
    <property type="entry name" value="Glycosidases"/>
    <property type="match status" value="1"/>
</dbReference>
<dbReference type="PANTHER" id="PTHR36447:SF2">
    <property type="entry name" value="BETA-GALACTOSIDASE YESZ"/>
    <property type="match status" value="1"/>
</dbReference>
<dbReference type="InterPro" id="IPR003476">
    <property type="entry name" value="Glyco_hydro_42"/>
</dbReference>
<dbReference type="InterPro" id="IPR017853">
    <property type="entry name" value="GH"/>
</dbReference>
<dbReference type="AlphaFoldDB" id="A0A447IH04"/>
<dbReference type="GO" id="GO:0004565">
    <property type="term" value="F:beta-galactosidase activity"/>
    <property type="evidence" value="ECO:0007669"/>
    <property type="project" value="UniProtKB-EC"/>
</dbReference>
<dbReference type="InterPro" id="IPR013780">
    <property type="entry name" value="Glyco_hydro_b"/>
</dbReference>
<evidence type="ECO:0000256" key="5">
    <source>
        <dbReference type="ARBA" id="ARBA00022801"/>
    </source>
</evidence>
<keyword evidence="7 8" id="KW-0326">Glycosidase</keyword>
<dbReference type="GO" id="GO:0009341">
    <property type="term" value="C:beta-galactosidase complex"/>
    <property type="evidence" value="ECO:0007669"/>
    <property type="project" value="InterPro"/>
</dbReference>
<dbReference type="PANTHER" id="PTHR36447">
    <property type="entry name" value="BETA-GALACTOSIDASE GANA"/>
    <property type="match status" value="1"/>
</dbReference>
<feature type="binding site" evidence="10">
    <location>
        <position position="145"/>
    </location>
    <ligand>
        <name>substrate</name>
    </ligand>
</feature>